<keyword evidence="10" id="KW-1185">Reference proteome</keyword>
<evidence type="ECO:0000313" key="9">
    <source>
        <dbReference type="EMBL" id="WWD81050.1"/>
    </source>
</evidence>
<feature type="transmembrane region" description="Helical" evidence="8">
    <location>
        <begin position="188"/>
        <end position="206"/>
    </location>
</feature>
<reference evidence="9 10" key="1">
    <citation type="submission" date="2024-01" db="EMBL/GenBank/DDBJ databases">
        <title>Complete Genome Sequence of Alkalicoccus halolimnae BZ-SZ-XJ29T, a Moderately Halophilic Bacterium Isolated from a Salt Lake.</title>
        <authorList>
            <person name="Zhao B."/>
        </authorList>
    </citation>
    <scope>NUCLEOTIDE SEQUENCE [LARGE SCALE GENOMIC DNA]</scope>
    <source>
        <strain evidence="9 10">BZ-SZ-XJ29</strain>
    </source>
</reference>
<proteinExistence type="inferred from homology"/>
<feature type="transmembrane region" description="Helical" evidence="8">
    <location>
        <begin position="154"/>
        <end position="176"/>
    </location>
</feature>
<protein>
    <recommendedName>
        <fullName evidence="8">L-lactate permease</fullName>
    </recommendedName>
</protein>
<feature type="transmembrane region" description="Helical" evidence="8">
    <location>
        <begin position="434"/>
        <end position="453"/>
    </location>
</feature>
<feature type="transmembrane region" description="Helical" evidence="8">
    <location>
        <begin position="244"/>
        <end position="261"/>
    </location>
</feature>
<feature type="transmembrane region" description="Helical" evidence="8">
    <location>
        <begin position="99"/>
        <end position="119"/>
    </location>
</feature>
<feature type="transmembrane region" description="Helical" evidence="8">
    <location>
        <begin position="379"/>
        <end position="397"/>
    </location>
</feature>
<evidence type="ECO:0000256" key="1">
    <source>
        <dbReference type="ARBA" id="ARBA00004651"/>
    </source>
</evidence>
<dbReference type="OrthoDB" id="9761056at2"/>
<dbReference type="AlphaFoldDB" id="A0A5C7FI41"/>
<organism evidence="9 10">
    <name type="scientific">Alkalicoccus halolimnae</name>
    <dbReference type="NCBI Taxonomy" id="1667239"/>
    <lineage>
        <taxon>Bacteria</taxon>
        <taxon>Bacillati</taxon>
        <taxon>Bacillota</taxon>
        <taxon>Bacilli</taxon>
        <taxon>Bacillales</taxon>
        <taxon>Bacillaceae</taxon>
        <taxon>Alkalicoccus</taxon>
    </lineage>
</organism>
<dbReference type="GO" id="GO:0015129">
    <property type="term" value="F:lactate transmembrane transporter activity"/>
    <property type="evidence" value="ECO:0007669"/>
    <property type="project" value="UniProtKB-UniRule"/>
</dbReference>
<evidence type="ECO:0000256" key="4">
    <source>
        <dbReference type="ARBA" id="ARBA00022475"/>
    </source>
</evidence>
<feature type="transmembrane region" description="Helical" evidence="8">
    <location>
        <begin position="6"/>
        <end position="22"/>
    </location>
</feature>
<feature type="transmembrane region" description="Helical" evidence="8">
    <location>
        <begin position="409"/>
        <end position="427"/>
    </location>
</feature>
<evidence type="ECO:0000256" key="7">
    <source>
        <dbReference type="ARBA" id="ARBA00023136"/>
    </source>
</evidence>
<keyword evidence="4 8" id="KW-1003">Cell membrane</keyword>
<feature type="transmembrane region" description="Helical" evidence="8">
    <location>
        <begin position="125"/>
        <end position="147"/>
    </location>
</feature>
<evidence type="ECO:0000256" key="8">
    <source>
        <dbReference type="RuleBase" id="RU365092"/>
    </source>
</evidence>
<keyword evidence="7 8" id="KW-0472">Membrane</keyword>
<dbReference type="PANTHER" id="PTHR30003">
    <property type="entry name" value="L-LACTATE PERMEASE"/>
    <property type="match status" value="1"/>
</dbReference>
<evidence type="ECO:0000256" key="2">
    <source>
        <dbReference type="ARBA" id="ARBA00010100"/>
    </source>
</evidence>
<feature type="transmembrane region" description="Helical" evidence="8">
    <location>
        <begin position="29"/>
        <end position="52"/>
    </location>
</feature>
<evidence type="ECO:0000256" key="6">
    <source>
        <dbReference type="ARBA" id="ARBA00022989"/>
    </source>
</evidence>
<name>A0A5C7FI41_9BACI</name>
<comment type="function">
    <text evidence="8">Uptake of L-lactate across the membrane. Can also transport D-lactate and glycolate.</text>
</comment>
<dbReference type="GO" id="GO:0005886">
    <property type="term" value="C:plasma membrane"/>
    <property type="evidence" value="ECO:0007669"/>
    <property type="project" value="UniProtKB-SubCell"/>
</dbReference>
<comment type="similarity">
    <text evidence="2 8">Belongs to the lactate permease family.</text>
</comment>
<evidence type="ECO:0000256" key="3">
    <source>
        <dbReference type="ARBA" id="ARBA00022448"/>
    </source>
</evidence>
<dbReference type="GO" id="GO:0015295">
    <property type="term" value="F:solute:proton symporter activity"/>
    <property type="evidence" value="ECO:0007669"/>
    <property type="project" value="TreeGrafter"/>
</dbReference>
<gene>
    <name evidence="9" type="ORF">FTX54_005665</name>
</gene>
<feature type="transmembrane region" description="Helical" evidence="8">
    <location>
        <begin position="218"/>
        <end position="238"/>
    </location>
</feature>
<keyword evidence="3 8" id="KW-0813">Transport</keyword>
<evidence type="ECO:0000256" key="5">
    <source>
        <dbReference type="ARBA" id="ARBA00022692"/>
    </source>
</evidence>
<feature type="transmembrane region" description="Helical" evidence="8">
    <location>
        <begin position="509"/>
        <end position="528"/>
    </location>
</feature>
<accession>A0A5C7FI41</accession>
<dbReference type="EMBL" id="CP144914">
    <property type="protein sequence ID" value="WWD81050.1"/>
    <property type="molecule type" value="Genomic_DNA"/>
</dbReference>
<feature type="transmembrane region" description="Helical" evidence="8">
    <location>
        <begin position="342"/>
        <end position="359"/>
    </location>
</feature>
<comment type="caution">
    <text evidence="8">Lacks conserved residue(s) required for the propagation of feature annotation.</text>
</comment>
<dbReference type="InterPro" id="IPR003804">
    <property type="entry name" value="Lactate_perm"/>
</dbReference>
<keyword evidence="6 8" id="KW-1133">Transmembrane helix</keyword>
<feature type="transmembrane region" description="Helical" evidence="8">
    <location>
        <begin position="292"/>
        <end position="312"/>
    </location>
</feature>
<keyword evidence="5 8" id="KW-0812">Transmembrane</keyword>
<sequence length="529" mass="55403">MLAVTAFSAIIAPFIFLVLLRMPAKKGMLYSALIFISLAYFTWDMDAITLSASVMEGFHQALTILFILLGAIVLLNTLRQTGAVDRINQGFRNISPDMRVQVVIVAFLFGSLIEGAAGFGTPAAVTGPLMVALGFTPLAAATLALIADSTAVSFGAVGTPVIIGLGGVEGAGAAMYQEIAVNITLMDIFVGTFVPFLLVVVLTLSFGKKGKKGGVMQLFPWAFAVGLIYSVSAYVYALLFGPEFVAILASLTGLGAAALTAKKNILLPKTTPWQEALVEDFEEVEEKSDMSLAAAWSPYFIVIALLLLTRVVEPVQQFTQQAVDLSWNNIFGIEEVSSSWEVLYSPGAVLLLAAFLSVFTQRKKIKDFGAALKEARGTVIGAALALFPTLALVNVFINSGINASDLVSMPEYIALVLSAGLGSVWHIAAPFLGLLGSFVTGSSMVSALTFSPIQLNVAAEAGLNTNLVLAQQVAGSAAGNMICVHNVVAAAAVVGLVGKEGDIIRKTVLPALGYALMIGLVGALLAMVI</sequence>
<dbReference type="KEGG" id="ahal:FTX54_005665"/>
<evidence type="ECO:0000313" key="10">
    <source>
        <dbReference type="Proteomes" id="UP000321816"/>
    </source>
</evidence>
<dbReference type="RefSeq" id="WP_147804095.1">
    <property type="nucleotide sequence ID" value="NZ_CP144914.1"/>
</dbReference>
<comment type="subcellular location">
    <subcellularLocation>
        <location evidence="1 8">Cell membrane</location>
        <topology evidence="1 8">Multi-pass membrane protein</topology>
    </subcellularLocation>
</comment>
<dbReference type="Pfam" id="PF02652">
    <property type="entry name" value="Lactate_perm"/>
    <property type="match status" value="1"/>
</dbReference>
<dbReference type="PANTHER" id="PTHR30003:SF0">
    <property type="entry name" value="GLYCOLATE PERMEASE GLCA-RELATED"/>
    <property type="match status" value="1"/>
</dbReference>
<feature type="transmembrane region" description="Helical" evidence="8">
    <location>
        <begin position="473"/>
        <end position="497"/>
    </location>
</feature>
<dbReference type="Proteomes" id="UP000321816">
    <property type="component" value="Chromosome"/>
</dbReference>
<feature type="transmembrane region" description="Helical" evidence="8">
    <location>
        <begin position="58"/>
        <end position="78"/>
    </location>
</feature>